<accession>A0A392RAD8</accession>
<dbReference type="Proteomes" id="UP000265520">
    <property type="component" value="Unassembled WGS sequence"/>
</dbReference>
<feature type="non-terminal residue" evidence="1">
    <location>
        <position position="1"/>
    </location>
</feature>
<protein>
    <submittedName>
        <fullName evidence="1">Uncharacterized protein</fullName>
    </submittedName>
</protein>
<sequence length="81" mass="8752">CQLPLRAHHPLSLATVKVEPSGSQIYREILKQPALATVCFSHPVKGIEKGTCGEISYVKRTRIKDILPNNLNGAVGNSASE</sequence>
<organism evidence="1 2">
    <name type="scientific">Trifolium medium</name>
    <dbReference type="NCBI Taxonomy" id="97028"/>
    <lineage>
        <taxon>Eukaryota</taxon>
        <taxon>Viridiplantae</taxon>
        <taxon>Streptophyta</taxon>
        <taxon>Embryophyta</taxon>
        <taxon>Tracheophyta</taxon>
        <taxon>Spermatophyta</taxon>
        <taxon>Magnoliopsida</taxon>
        <taxon>eudicotyledons</taxon>
        <taxon>Gunneridae</taxon>
        <taxon>Pentapetalae</taxon>
        <taxon>rosids</taxon>
        <taxon>fabids</taxon>
        <taxon>Fabales</taxon>
        <taxon>Fabaceae</taxon>
        <taxon>Papilionoideae</taxon>
        <taxon>50 kb inversion clade</taxon>
        <taxon>NPAAA clade</taxon>
        <taxon>Hologalegina</taxon>
        <taxon>IRL clade</taxon>
        <taxon>Trifolieae</taxon>
        <taxon>Trifolium</taxon>
    </lineage>
</organism>
<proteinExistence type="predicted"/>
<keyword evidence="2" id="KW-1185">Reference proteome</keyword>
<name>A0A392RAD8_9FABA</name>
<dbReference type="AlphaFoldDB" id="A0A392RAD8"/>
<evidence type="ECO:0000313" key="1">
    <source>
        <dbReference type="EMBL" id="MCI33092.1"/>
    </source>
</evidence>
<dbReference type="EMBL" id="LXQA010201452">
    <property type="protein sequence ID" value="MCI33092.1"/>
    <property type="molecule type" value="Genomic_DNA"/>
</dbReference>
<comment type="caution">
    <text evidence="1">The sequence shown here is derived from an EMBL/GenBank/DDBJ whole genome shotgun (WGS) entry which is preliminary data.</text>
</comment>
<reference evidence="1 2" key="1">
    <citation type="journal article" date="2018" name="Front. Plant Sci.">
        <title>Red Clover (Trifolium pratense) and Zigzag Clover (T. medium) - A Picture of Genomic Similarities and Differences.</title>
        <authorList>
            <person name="Dluhosova J."/>
            <person name="Istvanek J."/>
            <person name="Nedelnik J."/>
            <person name="Repkova J."/>
        </authorList>
    </citation>
    <scope>NUCLEOTIDE SEQUENCE [LARGE SCALE GENOMIC DNA]</scope>
    <source>
        <strain evidence="2">cv. 10/8</strain>
        <tissue evidence="1">Leaf</tissue>
    </source>
</reference>
<evidence type="ECO:0000313" key="2">
    <source>
        <dbReference type="Proteomes" id="UP000265520"/>
    </source>
</evidence>